<keyword evidence="1" id="KW-1133">Transmembrane helix</keyword>
<keyword evidence="3" id="KW-1185">Reference proteome</keyword>
<sequence length="62" mass="6790">MSTGTAVFMMAGVMMMAMLVAVTMNVAVFGMRMFMSLRLVEFFNRGFLSAATACNTHNSLLK</sequence>
<evidence type="ECO:0000256" key="1">
    <source>
        <dbReference type="SAM" id="Phobius"/>
    </source>
</evidence>
<feature type="transmembrane region" description="Helical" evidence="1">
    <location>
        <begin position="6"/>
        <end position="29"/>
    </location>
</feature>
<proteinExistence type="predicted"/>
<dbReference type="EMBL" id="AFBP01000004">
    <property type="protein sequence ID" value="EGG57593.1"/>
    <property type="molecule type" value="Genomic_DNA"/>
</dbReference>
<comment type="caution">
    <text evidence="2">The sequence shown here is derived from an EMBL/GenBank/DDBJ whole genome shotgun (WGS) entry which is preliminary data.</text>
</comment>
<dbReference type="AlphaFoldDB" id="F3QH12"/>
<gene>
    <name evidence="2" type="ORF">HMPREF9439_00203</name>
</gene>
<dbReference type="HOGENOM" id="CLU_2900086_0_0_4"/>
<keyword evidence="1" id="KW-0472">Membrane</keyword>
<organism evidence="2 3">
    <name type="scientific">Parasutterella excrementihominis YIT 11859</name>
    <dbReference type="NCBI Taxonomy" id="762966"/>
    <lineage>
        <taxon>Bacteria</taxon>
        <taxon>Pseudomonadati</taxon>
        <taxon>Pseudomonadota</taxon>
        <taxon>Betaproteobacteria</taxon>
        <taxon>Burkholderiales</taxon>
        <taxon>Sutterellaceae</taxon>
        <taxon>Parasutterella</taxon>
    </lineage>
</organism>
<keyword evidence="1" id="KW-0812">Transmembrane</keyword>
<accession>F3QH12</accession>
<evidence type="ECO:0000313" key="3">
    <source>
        <dbReference type="Proteomes" id="UP000005156"/>
    </source>
</evidence>
<name>F3QH12_9BURK</name>
<evidence type="ECO:0000313" key="2">
    <source>
        <dbReference type="EMBL" id="EGG57593.1"/>
    </source>
</evidence>
<reference evidence="2 3" key="1">
    <citation type="submission" date="2011-02" db="EMBL/GenBank/DDBJ databases">
        <authorList>
            <person name="Weinstock G."/>
            <person name="Sodergren E."/>
            <person name="Clifton S."/>
            <person name="Fulton L."/>
            <person name="Fulton B."/>
            <person name="Courtney L."/>
            <person name="Fronick C."/>
            <person name="Harrison M."/>
            <person name="Strong C."/>
            <person name="Farmer C."/>
            <person name="Delahaunty K."/>
            <person name="Markovic C."/>
            <person name="Hall O."/>
            <person name="Minx P."/>
            <person name="Tomlinson C."/>
            <person name="Mitreva M."/>
            <person name="Hou S."/>
            <person name="Chen J."/>
            <person name="Wollam A."/>
            <person name="Pepin K.H."/>
            <person name="Johnson M."/>
            <person name="Bhonagiri V."/>
            <person name="Zhang X."/>
            <person name="Suruliraj S."/>
            <person name="Warren W."/>
            <person name="Chinwalla A."/>
            <person name="Mardis E.R."/>
            <person name="Wilson R.K."/>
        </authorList>
    </citation>
    <scope>NUCLEOTIDE SEQUENCE [LARGE SCALE GENOMIC DNA]</scope>
    <source>
        <strain evidence="2 3">YIT 11859</strain>
    </source>
</reference>
<protein>
    <submittedName>
        <fullName evidence="2">Conserved domain protein</fullName>
    </submittedName>
</protein>
<dbReference type="Proteomes" id="UP000005156">
    <property type="component" value="Unassembled WGS sequence"/>
</dbReference>